<dbReference type="InterPro" id="IPR017778">
    <property type="entry name" value="ABC_transptr_urea_perm_UrtC"/>
</dbReference>
<feature type="transmembrane region" description="Helical" evidence="6">
    <location>
        <begin position="153"/>
        <end position="172"/>
    </location>
</feature>
<dbReference type="KEGG" id="pacr:FXN63_01810"/>
<keyword evidence="4 6" id="KW-1133">Transmembrane helix</keyword>
<dbReference type="GO" id="GO:0015658">
    <property type="term" value="F:branched-chain amino acid transmembrane transporter activity"/>
    <property type="evidence" value="ECO:0007669"/>
    <property type="project" value="InterPro"/>
</dbReference>
<dbReference type="NCBIfam" id="TIGR03408">
    <property type="entry name" value="urea_trans_UrtC"/>
    <property type="match status" value="1"/>
</dbReference>
<keyword evidence="3 6" id="KW-0812">Transmembrane</keyword>
<keyword evidence="2" id="KW-1003">Cell membrane</keyword>
<feature type="transmembrane region" description="Helical" evidence="6">
    <location>
        <begin position="123"/>
        <end position="146"/>
    </location>
</feature>
<gene>
    <name evidence="7" type="primary">urtC</name>
    <name evidence="7" type="ORF">FXN63_01810</name>
</gene>
<dbReference type="CDD" id="cd06581">
    <property type="entry name" value="TM_PBP1_LivM_like"/>
    <property type="match status" value="1"/>
</dbReference>
<feature type="transmembrane region" description="Helical" evidence="6">
    <location>
        <begin position="325"/>
        <end position="350"/>
    </location>
</feature>
<feature type="transmembrane region" description="Helical" evidence="6">
    <location>
        <begin position="243"/>
        <end position="269"/>
    </location>
</feature>
<sequence>MNPFYRNVLGGREGAIGIAILAALVFIVFPLTLDVFRLNLVGKYLSYAFVAIGLVMCWGYGGILSLGQGVFFGIGGYCMAMFLKLEASTPEATKIQSTPGIPDFMDWNQLTELPWLWVPFKSFLFTMLAVPLIPALLAFIIGVAMFKRRVGDVYFAIVTQAIALILSVLIIGQQGLTGGVNGITDLKTLLGWDIRTDSARFTLYFVNAALLFGCVLLGRFLLSSKLGKLLLAMRDKEERVRFSGYDVASFKVFVFCLAAMFSAIGGAMFTLQVGFMSPSFVGIVPSIEMIIYAAVGGRLSLLGAIYGTLLVNFGKSYFSETFPQLWLFLMGGLFISVVMAFPNGLAGLYVSHVRPRLFRKRVAADAAVASDDKVTA</sequence>
<organism evidence="7 8">
    <name type="scientific">Pigmentiphaga aceris</name>
    <dbReference type="NCBI Taxonomy" id="1940612"/>
    <lineage>
        <taxon>Bacteria</taxon>
        <taxon>Pseudomonadati</taxon>
        <taxon>Pseudomonadota</taxon>
        <taxon>Betaproteobacteria</taxon>
        <taxon>Burkholderiales</taxon>
        <taxon>Alcaligenaceae</taxon>
        <taxon>Pigmentiphaga</taxon>
    </lineage>
</organism>
<dbReference type="PANTHER" id="PTHR30482:SF4">
    <property type="entry name" value="SLR1201 PROTEIN"/>
    <property type="match status" value="1"/>
</dbReference>
<dbReference type="Proteomes" id="UP000325161">
    <property type="component" value="Chromosome"/>
</dbReference>
<dbReference type="AlphaFoldDB" id="A0A5C0AWL4"/>
<feature type="transmembrane region" description="Helical" evidence="6">
    <location>
        <begin position="289"/>
        <end position="313"/>
    </location>
</feature>
<evidence type="ECO:0000256" key="2">
    <source>
        <dbReference type="ARBA" id="ARBA00022475"/>
    </source>
</evidence>
<evidence type="ECO:0000256" key="4">
    <source>
        <dbReference type="ARBA" id="ARBA00022989"/>
    </source>
</evidence>
<accession>A0A5C0AWL4</accession>
<evidence type="ECO:0000313" key="8">
    <source>
        <dbReference type="Proteomes" id="UP000325161"/>
    </source>
</evidence>
<dbReference type="PANTHER" id="PTHR30482">
    <property type="entry name" value="HIGH-AFFINITY BRANCHED-CHAIN AMINO ACID TRANSPORT SYSTEM PERMEASE"/>
    <property type="match status" value="1"/>
</dbReference>
<evidence type="ECO:0000256" key="6">
    <source>
        <dbReference type="SAM" id="Phobius"/>
    </source>
</evidence>
<evidence type="ECO:0000313" key="7">
    <source>
        <dbReference type="EMBL" id="QEI04717.1"/>
    </source>
</evidence>
<feature type="transmembrane region" description="Helical" evidence="6">
    <location>
        <begin position="15"/>
        <end position="36"/>
    </location>
</feature>
<proteinExistence type="predicted"/>
<keyword evidence="5 6" id="KW-0472">Membrane</keyword>
<dbReference type="RefSeq" id="WP_148812291.1">
    <property type="nucleotide sequence ID" value="NZ_CP043046.1"/>
</dbReference>
<name>A0A5C0AWL4_9BURK</name>
<dbReference type="InterPro" id="IPR001851">
    <property type="entry name" value="ABC_transp_permease"/>
</dbReference>
<dbReference type="EMBL" id="CP043046">
    <property type="protein sequence ID" value="QEI04717.1"/>
    <property type="molecule type" value="Genomic_DNA"/>
</dbReference>
<evidence type="ECO:0000256" key="5">
    <source>
        <dbReference type="ARBA" id="ARBA00023136"/>
    </source>
</evidence>
<feature type="transmembrane region" description="Helical" evidence="6">
    <location>
        <begin position="201"/>
        <end position="222"/>
    </location>
</feature>
<evidence type="ECO:0000256" key="1">
    <source>
        <dbReference type="ARBA" id="ARBA00004651"/>
    </source>
</evidence>
<dbReference type="InterPro" id="IPR043428">
    <property type="entry name" value="LivM-like"/>
</dbReference>
<dbReference type="OrthoDB" id="9034298at2"/>
<feature type="transmembrane region" description="Helical" evidence="6">
    <location>
        <begin position="48"/>
        <end position="74"/>
    </location>
</feature>
<reference evidence="7 8" key="1">
    <citation type="submission" date="2019-08" db="EMBL/GenBank/DDBJ databases">
        <title>Amphibian skin-associated Pigmentiphaga: genome sequence and occurrence across geography and hosts.</title>
        <authorList>
            <person name="Bletz M.C."/>
            <person name="Bunk B."/>
            <person name="Sproeer C."/>
            <person name="Biwer P."/>
            <person name="Reiter S."/>
            <person name="Rabemananjara F.C.E."/>
            <person name="Schulz S."/>
            <person name="Overmann J."/>
            <person name="Vences M."/>
        </authorList>
    </citation>
    <scope>NUCLEOTIDE SEQUENCE [LARGE SCALE GENOMIC DNA]</scope>
    <source>
        <strain evidence="7 8">Mada1488</strain>
    </source>
</reference>
<dbReference type="Pfam" id="PF02653">
    <property type="entry name" value="BPD_transp_2"/>
    <property type="match status" value="1"/>
</dbReference>
<keyword evidence="8" id="KW-1185">Reference proteome</keyword>
<comment type="subcellular location">
    <subcellularLocation>
        <location evidence="1">Cell membrane</location>
        <topology evidence="1">Multi-pass membrane protein</topology>
    </subcellularLocation>
</comment>
<dbReference type="GO" id="GO:0005886">
    <property type="term" value="C:plasma membrane"/>
    <property type="evidence" value="ECO:0007669"/>
    <property type="project" value="UniProtKB-SubCell"/>
</dbReference>
<evidence type="ECO:0000256" key="3">
    <source>
        <dbReference type="ARBA" id="ARBA00022692"/>
    </source>
</evidence>
<protein>
    <submittedName>
        <fullName evidence="7">Urea ABC transporter permease subunit UrtC</fullName>
    </submittedName>
</protein>